<keyword evidence="11" id="KW-0472">Membrane</keyword>
<proteinExistence type="predicted"/>
<dbReference type="Pfam" id="PF01435">
    <property type="entry name" value="Peptidase_M48"/>
    <property type="match status" value="2"/>
</dbReference>
<keyword evidence="5" id="KW-0812">Transmembrane</keyword>
<feature type="non-terminal residue" evidence="13">
    <location>
        <position position="201"/>
    </location>
</feature>
<evidence type="ECO:0000256" key="8">
    <source>
        <dbReference type="ARBA" id="ARBA00022833"/>
    </source>
</evidence>
<reference evidence="13" key="1">
    <citation type="submission" date="2018-05" db="EMBL/GenBank/DDBJ databases">
        <authorList>
            <person name="Lanie J.A."/>
            <person name="Ng W.-L."/>
            <person name="Kazmierczak K.M."/>
            <person name="Andrzejewski T.M."/>
            <person name="Davidsen T.M."/>
            <person name="Wayne K.J."/>
            <person name="Tettelin H."/>
            <person name="Glass J.I."/>
            <person name="Rusch D."/>
            <person name="Podicherti R."/>
            <person name="Tsui H.-C.T."/>
            <person name="Winkler M.E."/>
        </authorList>
    </citation>
    <scope>NUCLEOTIDE SEQUENCE</scope>
</reference>
<evidence type="ECO:0000256" key="10">
    <source>
        <dbReference type="ARBA" id="ARBA00023049"/>
    </source>
</evidence>
<name>A0A382MAJ6_9ZZZZ</name>
<dbReference type="GO" id="GO:0005886">
    <property type="term" value="C:plasma membrane"/>
    <property type="evidence" value="ECO:0007669"/>
    <property type="project" value="UniProtKB-SubCell"/>
</dbReference>
<evidence type="ECO:0000256" key="1">
    <source>
        <dbReference type="ARBA" id="ARBA00001947"/>
    </source>
</evidence>
<dbReference type="GO" id="GO:0004222">
    <property type="term" value="F:metalloendopeptidase activity"/>
    <property type="evidence" value="ECO:0007669"/>
    <property type="project" value="InterPro"/>
</dbReference>
<evidence type="ECO:0000256" key="2">
    <source>
        <dbReference type="ARBA" id="ARBA00004651"/>
    </source>
</evidence>
<evidence type="ECO:0000256" key="3">
    <source>
        <dbReference type="ARBA" id="ARBA00022475"/>
    </source>
</evidence>
<feature type="domain" description="Peptidase M48" evidence="12">
    <location>
        <begin position="33"/>
        <end position="108"/>
    </location>
</feature>
<comment type="subcellular location">
    <subcellularLocation>
        <location evidence="2">Cell membrane</location>
        <topology evidence="2">Multi-pass membrane protein</topology>
    </subcellularLocation>
</comment>
<evidence type="ECO:0000256" key="6">
    <source>
        <dbReference type="ARBA" id="ARBA00022723"/>
    </source>
</evidence>
<dbReference type="PANTHER" id="PTHR43221:SF1">
    <property type="entry name" value="PROTEASE HTPX"/>
    <property type="match status" value="1"/>
</dbReference>
<keyword evidence="9" id="KW-1133">Transmembrane helix</keyword>
<evidence type="ECO:0000256" key="7">
    <source>
        <dbReference type="ARBA" id="ARBA00022801"/>
    </source>
</evidence>
<protein>
    <recommendedName>
        <fullName evidence="12">Peptidase M48 domain-containing protein</fullName>
    </recommendedName>
</protein>
<dbReference type="GO" id="GO:0046872">
    <property type="term" value="F:metal ion binding"/>
    <property type="evidence" value="ECO:0007669"/>
    <property type="project" value="UniProtKB-KW"/>
</dbReference>
<gene>
    <name evidence="13" type="ORF">METZ01_LOCUS298867</name>
</gene>
<feature type="domain" description="Peptidase M48" evidence="12">
    <location>
        <begin position="122"/>
        <end position="199"/>
    </location>
</feature>
<dbReference type="AlphaFoldDB" id="A0A382MAJ6"/>
<evidence type="ECO:0000256" key="4">
    <source>
        <dbReference type="ARBA" id="ARBA00022670"/>
    </source>
</evidence>
<evidence type="ECO:0000256" key="9">
    <source>
        <dbReference type="ARBA" id="ARBA00022989"/>
    </source>
</evidence>
<dbReference type="Gene3D" id="3.30.2010.10">
    <property type="entry name" value="Metalloproteases ('zincins'), catalytic domain"/>
    <property type="match status" value="1"/>
</dbReference>
<evidence type="ECO:0000256" key="5">
    <source>
        <dbReference type="ARBA" id="ARBA00022692"/>
    </source>
</evidence>
<dbReference type="GO" id="GO:0006508">
    <property type="term" value="P:proteolysis"/>
    <property type="evidence" value="ECO:0007669"/>
    <property type="project" value="UniProtKB-KW"/>
</dbReference>
<dbReference type="EMBL" id="UINC01092436">
    <property type="protein sequence ID" value="SVC46013.1"/>
    <property type="molecule type" value="Genomic_DNA"/>
</dbReference>
<evidence type="ECO:0000259" key="12">
    <source>
        <dbReference type="Pfam" id="PF01435"/>
    </source>
</evidence>
<keyword evidence="6" id="KW-0479">Metal-binding</keyword>
<dbReference type="InterPro" id="IPR001915">
    <property type="entry name" value="Peptidase_M48"/>
</dbReference>
<keyword evidence="3" id="KW-1003">Cell membrane</keyword>
<keyword evidence="8" id="KW-0862">Zinc</keyword>
<dbReference type="CDD" id="cd07325">
    <property type="entry name" value="M48_Ste24p_like"/>
    <property type="match status" value="1"/>
</dbReference>
<dbReference type="InterPro" id="IPR050083">
    <property type="entry name" value="HtpX_protease"/>
</dbReference>
<comment type="cofactor">
    <cofactor evidence="1">
        <name>Zn(2+)</name>
        <dbReference type="ChEBI" id="CHEBI:29105"/>
    </cofactor>
</comment>
<sequence length="201" mass="22518">MKENSALRAQIESTKSSLLSNSLRVSKDTVPIVQKYIRESARTLNLDLKTIECYIYSKPDYNAFSISQNKTSILVALSSSLVKILNGAELKFLLGHELGHAIFGHSESTHLGHGDMDYKSVKLLRDMEISADRIGFLCANSLQDSITAMMKIASGLDSEFLSKDIRPFLDQNIPLTQHMNNSQYQYSTHPPLPLRAKSLVW</sequence>
<evidence type="ECO:0000313" key="13">
    <source>
        <dbReference type="EMBL" id="SVC46013.1"/>
    </source>
</evidence>
<keyword evidence="7" id="KW-0378">Hydrolase</keyword>
<keyword evidence="10" id="KW-0482">Metalloprotease</keyword>
<evidence type="ECO:0000256" key="11">
    <source>
        <dbReference type="ARBA" id="ARBA00023136"/>
    </source>
</evidence>
<dbReference type="PANTHER" id="PTHR43221">
    <property type="entry name" value="PROTEASE HTPX"/>
    <property type="match status" value="1"/>
</dbReference>
<keyword evidence="4" id="KW-0645">Protease</keyword>
<accession>A0A382MAJ6</accession>
<organism evidence="13">
    <name type="scientific">marine metagenome</name>
    <dbReference type="NCBI Taxonomy" id="408172"/>
    <lineage>
        <taxon>unclassified sequences</taxon>
        <taxon>metagenomes</taxon>
        <taxon>ecological metagenomes</taxon>
    </lineage>
</organism>